<accession>A0A2Z6S5X4</accession>
<evidence type="ECO:0000313" key="3">
    <source>
        <dbReference type="Proteomes" id="UP000247702"/>
    </source>
</evidence>
<dbReference type="EMBL" id="BLAL01000040">
    <property type="protein sequence ID" value="GES78819.1"/>
    <property type="molecule type" value="Genomic_DNA"/>
</dbReference>
<dbReference type="Proteomes" id="UP000247702">
    <property type="component" value="Unassembled WGS sequence"/>
</dbReference>
<proteinExistence type="predicted"/>
<protein>
    <submittedName>
        <fullName evidence="1">Uncharacterized protein</fullName>
    </submittedName>
</protein>
<reference evidence="2" key="2">
    <citation type="submission" date="2019-10" db="EMBL/GenBank/DDBJ databases">
        <title>Conservation and host-specific expression of non-tandemly repeated heterogenous ribosome RNA gene in arbuscular mycorrhizal fungi.</title>
        <authorList>
            <person name="Maeda T."/>
            <person name="Kobayashi Y."/>
            <person name="Nakagawa T."/>
            <person name="Ezawa T."/>
            <person name="Yamaguchi K."/>
            <person name="Bino T."/>
            <person name="Nishimoto Y."/>
            <person name="Shigenobu S."/>
            <person name="Kawaguchi M."/>
        </authorList>
    </citation>
    <scope>NUCLEOTIDE SEQUENCE</scope>
    <source>
        <strain evidence="2">HR1</strain>
    </source>
</reference>
<evidence type="ECO:0000313" key="1">
    <source>
        <dbReference type="EMBL" id="GBB99616.1"/>
    </source>
</evidence>
<evidence type="ECO:0000313" key="2">
    <source>
        <dbReference type="EMBL" id="GES78819.1"/>
    </source>
</evidence>
<organism evidence="1 3">
    <name type="scientific">Rhizophagus clarus</name>
    <dbReference type="NCBI Taxonomy" id="94130"/>
    <lineage>
        <taxon>Eukaryota</taxon>
        <taxon>Fungi</taxon>
        <taxon>Fungi incertae sedis</taxon>
        <taxon>Mucoromycota</taxon>
        <taxon>Glomeromycotina</taxon>
        <taxon>Glomeromycetes</taxon>
        <taxon>Glomerales</taxon>
        <taxon>Glomeraceae</taxon>
        <taxon>Rhizophagus</taxon>
    </lineage>
</organism>
<name>A0A2Z6S5X4_9GLOM</name>
<reference evidence="1 3" key="1">
    <citation type="submission" date="2017-11" db="EMBL/GenBank/DDBJ databases">
        <title>The genome of Rhizophagus clarus HR1 reveals common genetic basis of auxotrophy among arbuscular mycorrhizal fungi.</title>
        <authorList>
            <person name="Kobayashi Y."/>
        </authorList>
    </citation>
    <scope>NUCLEOTIDE SEQUENCE [LARGE SCALE GENOMIC DNA]</scope>
    <source>
        <strain evidence="1 3">HR1</strain>
    </source>
</reference>
<sequence length="145" mass="17808">MSRISKMIPDEFQLGMSKGFIERSKRETLKVEQKVEKLVIRWELEALRPSVIEETSRLRWRVDREIRRCIKLFNEFIDIKSERIDNIKKTRLTFLRNLTEEDWKYEILRKKVKELEKDKIKEDYQIFRNLFKELINDEMIIKSGI</sequence>
<comment type="caution">
    <text evidence="1">The sequence shown here is derived from an EMBL/GenBank/DDBJ whole genome shotgun (WGS) entry which is preliminary data.</text>
</comment>
<keyword evidence="3" id="KW-1185">Reference proteome</keyword>
<dbReference type="EMBL" id="BEXD01002870">
    <property type="protein sequence ID" value="GBB99616.1"/>
    <property type="molecule type" value="Genomic_DNA"/>
</dbReference>
<dbReference type="Proteomes" id="UP000615446">
    <property type="component" value="Unassembled WGS sequence"/>
</dbReference>
<gene>
    <name evidence="2" type="ORF">RCL2_000612800</name>
    <name evidence="1" type="ORF">RclHR1_35810001</name>
</gene>
<dbReference type="AlphaFoldDB" id="A0A2Z6S5X4"/>